<evidence type="ECO:0000256" key="7">
    <source>
        <dbReference type="ARBA" id="ARBA00023136"/>
    </source>
</evidence>
<evidence type="ECO:0000313" key="9">
    <source>
        <dbReference type="EMBL" id="ODQ65569.1"/>
    </source>
</evidence>
<dbReference type="GO" id="GO:0032977">
    <property type="term" value="F:membrane insertase activity"/>
    <property type="evidence" value="ECO:0007669"/>
    <property type="project" value="EnsemblFungi"/>
</dbReference>
<feature type="region of interest" description="Disordered" evidence="8">
    <location>
        <begin position="29"/>
        <end position="56"/>
    </location>
</feature>
<dbReference type="AlphaFoldDB" id="A0A1E3PJG4"/>
<reference evidence="9 10" key="1">
    <citation type="journal article" date="2016" name="Proc. Natl. Acad. Sci. U.S.A.">
        <title>Comparative genomics of biotechnologically important yeasts.</title>
        <authorList>
            <person name="Riley R."/>
            <person name="Haridas S."/>
            <person name="Wolfe K.H."/>
            <person name="Lopes M.R."/>
            <person name="Hittinger C.T."/>
            <person name="Goeker M."/>
            <person name="Salamov A.A."/>
            <person name="Wisecaver J.H."/>
            <person name="Long T.M."/>
            <person name="Calvey C.H."/>
            <person name="Aerts A.L."/>
            <person name="Barry K.W."/>
            <person name="Choi C."/>
            <person name="Clum A."/>
            <person name="Coughlan A.Y."/>
            <person name="Deshpande S."/>
            <person name="Douglass A.P."/>
            <person name="Hanson S.J."/>
            <person name="Klenk H.-P."/>
            <person name="LaButti K.M."/>
            <person name="Lapidus A."/>
            <person name="Lindquist E.A."/>
            <person name="Lipzen A.M."/>
            <person name="Meier-Kolthoff J.P."/>
            <person name="Ohm R.A."/>
            <person name="Otillar R.P."/>
            <person name="Pangilinan J.L."/>
            <person name="Peng Y."/>
            <person name="Rokas A."/>
            <person name="Rosa C.A."/>
            <person name="Scheuner C."/>
            <person name="Sibirny A.A."/>
            <person name="Slot J.C."/>
            <person name="Stielow J.B."/>
            <person name="Sun H."/>
            <person name="Kurtzman C.P."/>
            <person name="Blackwell M."/>
            <person name="Grigoriev I.V."/>
            <person name="Jeffries T.W."/>
        </authorList>
    </citation>
    <scope>NUCLEOTIDE SEQUENCE [LARGE SCALE GENOMIC DNA]</scope>
    <source>
        <strain evidence="9 10">DSM 6958</strain>
    </source>
</reference>
<dbReference type="Proteomes" id="UP000095009">
    <property type="component" value="Unassembled WGS sequence"/>
</dbReference>
<evidence type="ECO:0000313" key="10">
    <source>
        <dbReference type="Proteomes" id="UP000095009"/>
    </source>
</evidence>
<proteinExistence type="inferred from homology"/>
<gene>
    <name evidence="9" type="ORF">NADFUDRAFT_50853</name>
</gene>
<keyword evidence="7" id="KW-0472">Membrane</keyword>
<keyword evidence="5" id="KW-0256">Endoplasmic reticulum</keyword>
<name>A0A1E3PJG4_9ASCO</name>
<dbReference type="GO" id="GO:0045050">
    <property type="term" value="P:protein insertion into ER membrane by stop-transfer membrane-anchor sequence"/>
    <property type="evidence" value="ECO:0007669"/>
    <property type="project" value="EnsemblFungi"/>
</dbReference>
<dbReference type="GO" id="GO:0006644">
    <property type="term" value="P:phospholipid metabolic process"/>
    <property type="evidence" value="ECO:0007669"/>
    <property type="project" value="EnsemblFungi"/>
</dbReference>
<evidence type="ECO:0000256" key="2">
    <source>
        <dbReference type="ARBA" id="ARBA00007715"/>
    </source>
</evidence>
<feature type="compositionally biased region" description="Polar residues" evidence="8">
    <location>
        <begin position="36"/>
        <end position="52"/>
    </location>
</feature>
<evidence type="ECO:0000256" key="8">
    <source>
        <dbReference type="SAM" id="MobiDB-lite"/>
    </source>
</evidence>
<dbReference type="STRING" id="857566.A0A1E3PJG4"/>
<evidence type="ECO:0000256" key="3">
    <source>
        <dbReference type="ARBA" id="ARBA00020820"/>
    </source>
</evidence>
<evidence type="ECO:0000256" key="4">
    <source>
        <dbReference type="ARBA" id="ARBA00022692"/>
    </source>
</evidence>
<comment type="similarity">
    <text evidence="2">Belongs to the EMC4 family.</text>
</comment>
<keyword evidence="4" id="KW-0812">Transmembrane</keyword>
<dbReference type="InterPro" id="IPR009445">
    <property type="entry name" value="TMEM85/Emc4"/>
</dbReference>
<accession>A0A1E3PJG4</accession>
<dbReference type="GO" id="GO:0072546">
    <property type="term" value="C:EMC complex"/>
    <property type="evidence" value="ECO:0007669"/>
    <property type="project" value="EnsemblFungi"/>
</dbReference>
<dbReference type="Pfam" id="PF06417">
    <property type="entry name" value="EMC4"/>
    <property type="match status" value="1"/>
</dbReference>
<dbReference type="OrthoDB" id="369569at2759"/>
<evidence type="ECO:0000256" key="5">
    <source>
        <dbReference type="ARBA" id="ARBA00022824"/>
    </source>
</evidence>
<evidence type="ECO:0000256" key="6">
    <source>
        <dbReference type="ARBA" id="ARBA00022989"/>
    </source>
</evidence>
<dbReference type="PANTHER" id="PTHR19315">
    <property type="entry name" value="ER MEMBRANE PROTEIN COMPLEX SUBUNIT 4"/>
    <property type="match status" value="1"/>
</dbReference>
<keyword evidence="10" id="KW-1185">Reference proteome</keyword>
<dbReference type="EMBL" id="KV454409">
    <property type="protein sequence ID" value="ODQ65569.1"/>
    <property type="molecule type" value="Genomic_DNA"/>
</dbReference>
<protein>
    <recommendedName>
        <fullName evidence="3">ER membrane protein complex subunit 4</fullName>
    </recommendedName>
</protein>
<sequence>MTETLPDWYIQQTSPEYIPHDKALTGVANPDGFGNSLRTPGSSGSRANSRQPHVTLDKNQKSMDELKVKKAWEVAFAPAKSLPMNIFVSYMSGNSLQLIPLMMTLMMFFVQPMKSIAGSGGQFTKFQTPQNYTDVSMARWGFVAAQALSLAVGVWKLGQMGLLPNKASDWLAWETVGGTLESFLK</sequence>
<keyword evidence="6" id="KW-1133">Transmembrane helix</keyword>
<organism evidence="9 10">
    <name type="scientific">Nadsonia fulvescens var. elongata DSM 6958</name>
    <dbReference type="NCBI Taxonomy" id="857566"/>
    <lineage>
        <taxon>Eukaryota</taxon>
        <taxon>Fungi</taxon>
        <taxon>Dikarya</taxon>
        <taxon>Ascomycota</taxon>
        <taxon>Saccharomycotina</taxon>
        <taxon>Dipodascomycetes</taxon>
        <taxon>Dipodascales</taxon>
        <taxon>Dipodascales incertae sedis</taxon>
        <taxon>Nadsonia</taxon>
    </lineage>
</organism>
<evidence type="ECO:0000256" key="1">
    <source>
        <dbReference type="ARBA" id="ARBA00004477"/>
    </source>
</evidence>
<dbReference type="GO" id="GO:0015914">
    <property type="term" value="P:phospholipid transport"/>
    <property type="evidence" value="ECO:0007669"/>
    <property type="project" value="EnsemblFungi"/>
</dbReference>
<comment type="subcellular location">
    <subcellularLocation>
        <location evidence="1">Endoplasmic reticulum membrane</location>
        <topology evidence="1">Multi-pass membrane protein</topology>
    </subcellularLocation>
</comment>